<dbReference type="OrthoDB" id="9803907at2"/>
<dbReference type="InterPro" id="IPR040570">
    <property type="entry name" value="LAL_C2"/>
</dbReference>
<keyword evidence="1" id="KW-0436">Ligase</keyword>
<accession>A0A0U1NSU4</accession>
<evidence type="ECO:0000259" key="5">
    <source>
        <dbReference type="PROSITE" id="PS50975"/>
    </source>
</evidence>
<evidence type="ECO:0000256" key="4">
    <source>
        <dbReference type="PROSITE-ProRule" id="PRU00409"/>
    </source>
</evidence>
<evidence type="ECO:0000313" key="7">
    <source>
        <dbReference type="Proteomes" id="UP000199087"/>
    </source>
</evidence>
<dbReference type="Pfam" id="PF13535">
    <property type="entry name" value="ATP-grasp_4"/>
    <property type="match status" value="1"/>
</dbReference>
<dbReference type="SUPFAM" id="SSF56059">
    <property type="entry name" value="Glutathione synthetase ATP-binding domain-like"/>
    <property type="match status" value="1"/>
</dbReference>
<dbReference type="Gene3D" id="3.30.470.20">
    <property type="entry name" value="ATP-grasp fold, B domain"/>
    <property type="match status" value="1"/>
</dbReference>
<dbReference type="AlphaFoldDB" id="A0A0U1NSU4"/>
<dbReference type="GO" id="GO:0005524">
    <property type="term" value="F:ATP binding"/>
    <property type="evidence" value="ECO:0007669"/>
    <property type="project" value="UniProtKB-UniRule"/>
</dbReference>
<organism evidence="6 7">
    <name type="scientific">Neobacillus massiliamazoniensis</name>
    <dbReference type="NCBI Taxonomy" id="1499688"/>
    <lineage>
        <taxon>Bacteria</taxon>
        <taxon>Bacillati</taxon>
        <taxon>Bacillota</taxon>
        <taxon>Bacilli</taxon>
        <taxon>Bacillales</taxon>
        <taxon>Bacillaceae</taxon>
        <taxon>Neobacillus</taxon>
    </lineage>
</organism>
<dbReference type="GO" id="GO:0046872">
    <property type="term" value="F:metal ion binding"/>
    <property type="evidence" value="ECO:0007669"/>
    <property type="project" value="InterPro"/>
</dbReference>
<dbReference type="InterPro" id="IPR011761">
    <property type="entry name" value="ATP-grasp"/>
</dbReference>
<protein>
    <submittedName>
        <fullName evidence="6">ATP-grasp domain protein</fullName>
    </submittedName>
</protein>
<gene>
    <name evidence="6" type="ORF">BN000_01004</name>
</gene>
<dbReference type="Pfam" id="PF18603">
    <property type="entry name" value="LAL_C2"/>
    <property type="match status" value="1"/>
</dbReference>
<evidence type="ECO:0000256" key="1">
    <source>
        <dbReference type="ARBA" id="ARBA00022598"/>
    </source>
</evidence>
<keyword evidence="3 4" id="KW-0067">ATP-binding</keyword>
<feature type="domain" description="ATP-grasp" evidence="5">
    <location>
        <begin position="116"/>
        <end position="308"/>
    </location>
</feature>
<keyword evidence="7" id="KW-1185">Reference proteome</keyword>
<dbReference type="InterPro" id="IPR041472">
    <property type="entry name" value="BL00235/CARNS1_N"/>
</dbReference>
<keyword evidence="2 4" id="KW-0547">Nucleotide-binding</keyword>
<dbReference type="PANTHER" id="PTHR43585">
    <property type="entry name" value="FUMIPYRROLE BIOSYNTHESIS PROTEIN C"/>
    <property type="match status" value="1"/>
</dbReference>
<proteinExistence type="predicted"/>
<evidence type="ECO:0000313" key="6">
    <source>
        <dbReference type="EMBL" id="CRK81106.1"/>
    </source>
</evidence>
<dbReference type="InterPro" id="IPR052032">
    <property type="entry name" value="ATP-dep_AA_Ligase"/>
</dbReference>
<dbReference type="Pfam" id="PF18130">
    <property type="entry name" value="ATPgrasp_N"/>
    <property type="match status" value="1"/>
</dbReference>
<dbReference type="PANTHER" id="PTHR43585:SF2">
    <property type="entry name" value="ATP-GRASP ENZYME FSQD"/>
    <property type="match status" value="1"/>
</dbReference>
<name>A0A0U1NSU4_9BACI</name>
<dbReference type="GO" id="GO:0016874">
    <property type="term" value="F:ligase activity"/>
    <property type="evidence" value="ECO:0007669"/>
    <property type="project" value="UniProtKB-KW"/>
</dbReference>
<dbReference type="PROSITE" id="PS50975">
    <property type="entry name" value="ATP_GRASP"/>
    <property type="match status" value="1"/>
</dbReference>
<dbReference type="EMBL" id="CVRB01000001">
    <property type="protein sequence ID" value="CRK81106.1"/>
    <property type="molecule type" value="Genomic_DNA"/>
</dbReference>
<dbReference type="STRING" id="1499688.BN000_01004"/>
<evidence type="ECO:0000256" key="2">
    <source>
        <dbReference type="ARBA" id="ARBA00022741"/>
    </source>
</evidence>
<evidence type="ECO:0000256" key="3">
    <source>
        <dbReference type="ARBA" id="ARBA00022840"/>
    </source>
</evidence>
<sequence length="426" mass="48137">MQTIVFIEANKSGSSREAIKAAERLGFFTVLLTKKQHFIDQRIEFPDVHQMILVELFVYDKLKENIIKLQKQGKQIKCILSFVDPFVHEASALSEEFCSSGISAGPILKMENKVLTRELLKDLSSSPHYAIYTPDDSLENFIHKQKSYLPLIVKSPVSAGSRDVLLANDKKQLKLAIQKLLNNNNQILVEEYLTGPQYLIEVLVRNGKVHIIAIIEQEITFTQRFIVTGYGLLAEIDQSLYDKILEAVSSILKAFQMNNGACHLEMRLVQGSWKLVEINPRIAGGAMNRIIEVGYGINLVEETIQLMLGNKPNLTKKHSKYVYAHYLTVDATGKLIEVTGKNRSSQYPGVEEVYIKPRKGTILGPPLSMGDRCGYILASSDVKEEAKRIAKEAASEVRFILDPIQKYGEINHDYYSKNLIPFNSMW</sequence>
<dbReference type="Proteomes" id="UP000199087">
    <property type="component" value="Unassembled WGS sequence"/>
</dbReference>
<reference evidence="7" key="1">
    <citation type="submission" date="2015-05" db="EMBL/GenBank/DDBJ databases">
        <authorList>
            <person name="Urmite Genomes"/>
        </authorList>
    </citation>
    <scope>NUCLEOTIDE SEQUENCE [LARGE SCALE GENOMIC DNA]</scope>
    <source>
        <strain evidence="7">LF1</strain>
    </source>
</reference>
<dbReference type="RefSeq" id="WP_090631661.1">
    <property type="nucleotide sequence ID" value="NZ_CVRB01000001.1"/>
</dbReference>